<dbReference type="RefSeq" id="WP_305992660.1">
    <property type="nucleotide sequence ID" value="NZ_JAVAMP010000007.1"/>
</dbReference>
<gene>
    <name evidence="2" type="ORF">Q5Y73_14675</name>
</gene>
<evidence type="ECO:0000313" key="3">
    <source>
        <dbReference type="Proteomes" id="UP001231941"/>
    </source>
</evidence>
<comment type="caution">
    <text evidence="2">The sequence shown here is derived from an EMBL/GenBank/DDBJ whole genome shotgun (WGS) entry which is preliminary data.</text>
</comment>
<dbReference type="Proteomes" id="UP001231941">
    <property type="component" value="Unassembled WGS sequence"/>
</dbReference>
<protein>
    <submittedName>
        <fullName evidence="2">Cadherin-like beta sandwich domain-containing protein</fullName>
    </submittedName>
</protein>
<accession>A0ABT9J150</accession>
<keyword evidence="3" id="KW-1185">Reference proteome</keyword>
<name>A0ABT9J150_9BACL</name>
<reference evidence="2 3" key="1">
    <citation type="submission" date="2023-08" db="EMBL/GenBank/DDBJ databases">
        <authorList>
            <person name="Park J.-S."/>
        </authorList>
    </citation>
    <scope>NUCLEOTIDE SEQUENCE [LARGE SCALE GENOMIC DNA]</scope>
    <source>
        <strain evidence="2 3">2205SS18-9</strain>
    </source>
</reference>
<feature type="domain" description="Cadherin-like beta-sandwich-like" evidence="1">
    <location>
        <begin position="114"/>
        <end position="188"/>
    </location>
</feature>
<dbReference type="InterPro" id="IPR025883">
    <property type="entry name" value="Cadherin-like_domain"/>
</dbReference>
<dbReference type="EMBL" id="JAVAMP010000007">
    <property type="protein sequence ID" value="MDP5275351.1"/>
    <property type="molecule type" value="Genomic_DNA"/>
</dbReference>
<dbReference type="Pfam" id="PF12733">
    <property type="entry name" value="Cadherin-like"/>
    <property type="match status" value="1"/>
</dbReference>
<organism evidence="2 3">
    <name type="scientific">Chengkuizengella axinellae</name>
    <dbReference type="NCBI Taxonomy" id="3064388"/>
    <lineage>
        <taxon>Bacteria</taxon>
        <taxon>Bacillati</taxon>
        <taxon>Bacillota</taxon>
        <taxon>Bacilli</taxon>
        <taxon>Bacillales</taxon>
        <taxon>Paenibacillaceae</taxon>
        <taxon>Chengkuizengella</taxon>
    </lineage>
</organism>
<evidence type="ECO:0000259" key="1">
    <source>
        <dbReference type="Pfam" id="PF12733"/>
    </source>
</evidence>
<sequence>MISLQNASGMMSSFGDPSSPASGYFGGDYYEGFLQALQGNLSNEADPNQDTDAGYYLQWNYDTDVEDSIDQTLDPGESWEIVSFEQWEETHNQELSNNADLSVLTTQIHGDFEETFDVDTLFYTKEVDGNVSEITIVAVPEHEDAQIKVNGQEQPVTVPLNYWENIITIDVTAADGVTQKTYTLTVIRLLGIMGKHYNK</sequence>
<proteinExistence type="predicted"/>
<evidence type="ECO:0000313" key="2">
    <source>
        <dbReference type="EMBL" id="MDP5275351.1"/>
    </source>
</evidence>